<dbReference type="STRING" id="199890.A0A182PU95"/>
<dbReference type="VEuPathDB" id="VectorBase:AEPI010531"/>
<dbReference type="Proteomes" id="UP000075885">
    <property type="component" value="Unassembled WGS sequence"/>
</dbReference>
<proteinExistence type="predicted"/>
<accession>A0A182PU95</accession>
<evidence type="ECO:0000313" key="1">
    <source>
        <dbReference type="EnsemblMetazoa" id="AEPI010531-PA"/>
    </source>
</evidence>
<dbReference type="PANTHER" id="PTHR33053:SF9">
    <property type="entry name" value="AGAP000105-PA"/>
    <property type="match status" value="1"/>
</dbReference>
<protein>
    <submittedName>
        <fullName evidence="1">Uncharacterized protein</fullName>
    </submittedName>
</protein>
<dbReference type="EnsemblMetazoa" id="AEPI010531-RA">
    <property type="protein sequence ID" value="AEPI010531-PA"/>
    <property type="gene ID" value="AEPI010531"/>
</dbReference>
<organism evidence="1 2">
    <name type="scientific">Anopheles epiroticus</name>
    <dbReference type="NCBI Taxonomy" id="199890"/>
    <lineage>
        <taxon>Eukaryota</taxon>
        <taxon>Metazoa</taxon>
        <taxon>Ecdysozoa</taxon>
        <taxon>Arthropoda</taxon>
        <taxon>Hexapoda</taxon>
        <taxon>Insecta</taxon>
        <taxon>Pterygota</taxon>
        <taxon>Neoptera</taxon>
        <taxon>Endopterygota</taxon>
        <taxon>Diptera</taxon>
        <taxon>Nematocera</taxon>
        <taxon>Culicoidea</taxon>
        <taxon>Culicidae</taxon>
        <taxon>Anophelinae</taxon>
        <taxon>Anopheles</taxon>
    </lineage>
</organism>
<dbReference type="AlphaFoldDB" id="A0A182PU95"/>
<dbReference type="PANTHER" id="PTHR33053">
    <property type="entry name" value="PROTEIN, PUTATIVE-RELATED"/>
    <property type="match status" value="1"/>
</dbReference>
<evidence type="ECO:0000313" key="2">
    <source>
        <dbReference type="Proteomes" id="UP000075885"/>
    </source>
</evidence>
<reference evidence="1" key="2">
    <citation type="submission" date="2020-05" db="UniProtKB">
        <authorList>
            <consortium name="EnsemblMetazoa"/>
        </authorList>
    </citation>
    <scope>IDENTIFICATION</scope>
    <source>
        <strain evidence="1">Epiroticus2</strain>
    </source>
</reference>
<reference evidence="2" key="1">
    <citation type="submission" date="2013-03" db="EMBL/GenBank/DDBJ databases">
        <title>The Genome Sequence of Anopheles epiroticus epiroticus2.</title>
        <authorList>
            <consortium name="The Broad Institute Genomics Platform"/>
            <person name="Neafsey D.E."/>
            <person name="Howell P."/>
            <person name="Walker B."/>
            <person name="Young S.K."/>
            <person name="Zeng Q."/>
            <person name="Gargeya S."/>
            <person name="Fitzgerald M."/>
            <person name="Haas B."/>
            <person name="Abouelleil A."/>
            <person name="Allen A.W."/>
            <person name="Alvarado L."/>
            <person name="Arachchi H.M."/>
            <person name="Berlin A.M."/>
            <person name="Chapman S.B."/>
            <person name="Gainer-Dewar J."/>
            <person name="Goldberg J."/>
            <person name="Griggs A."/>
            <person name="Gujja S."/>
            <person name="Hansen M."/>
            <person name="Howarth C."/>
            <person name="Imamovic A."/>
            <person name="Ireland A."/>
            <person name="Larimer J."/>
            <person name="McCowan C."/>
            <person name="Murphy C."/>
            <person name="Pearson M."/>
            <person name="Poon T.W."/>
            <person name="Priest M."/>
            <person name="Roberts A."/>
            <person name="Saif S."/>
            <person name="Shea T."/>
            <person name="Sisk P."/>
            <person name="Sykes S."/>
            <person name="Wortman J."/>
            <person name="Nusbaum C."/>
            <person name="Birren B."/>
        </authorList>
    </citation>
    <scope>NUCLEOTIDE SEQUENCE [LARGE SCALE GENOMIC DNA]</scope>
    <source>
        <strain evidence="2">Epiroticus2</strain>
    </source>
</reference>
<sequence>MMIGMFCGPAKPACLEVFLRPLVEEVKEIRRRGLQIGEMVLQIKIRAIIADAPARAFIKEPMQDSDGGNVRNIINYGGLHWRNCRILTWSKMYRRVIAYIYAILGLSFSTKQWISEFLINVQLPSEIPRQLRGLNVVRFWKGSEFRSYLHYVSPVLMEEFLNEKAYCHFLLYFCAMTIFSSSFHKRLWGRAAEFLNIFVQQYGEIYGREHLSTYKTICSVGLSVWYTSSSTRGRTICT</sequence>
<keyword evidence="2" id="KW-1185">Reference proteome</keyword>
<name>A0A182PU95_9DIPT</name>